<evidence type="ECO:0000313" key="2">
    <source>
        <dbReference type="EMBL" id="EPJ40395.1"/>
    </source>
</evidence>
<sequence>MRRFRAASGGAGPGSWLAAAFCLARPVDLPGPHPYHPLNSPNRHTGIQALDCNPDGGGAP</sequence>
<evidence type="ECO:0000256" key="1">
    <source>
        <dbReference type="SAM" id="MobiDB-lite"/>
    </source>
</evidence>
<comment type="caution">
    <text evidence="2">The sequence shown here is derived from an EMBL/GenBank/DDBJ whole genome shotgun (WGS) entry which is preliminary data.</text>
</comment>
<dbReference type="AlphaFoldDB" id="S4MWY3"/>
<evidence type="ECO:0000313" key="3">
    <source>
        <dbReference type="Proteomes" id="UP000015001"/>
    </source>
</evidence>
<dbReference type="Proteomes" id="UP000015001">
    <property type="component" value="Unassembled WGS sequence"/>
</dbReference>
<dbReference type="EMBL" id="AOPY01001376">
    <property type="protein sequence ID" value="EPJ40395.1"/>
    <property type="molecule type" value="Genomic_DNA"/>
</dbReference>
<gene>
    <name evidence="2" type="ORF">STAFG_2548</name>
</gene>
<organism evidence="2 3">
    <name type="scientific">Streptomyces afghaniensis 772</name>
    <dbReference type="NCBI Taxonomy" id="1283301"/>
    <lineage>
        <taxon>Bacteria</taxon>
        <taxon>Bacillati</taxon>
        <taxon>Actinomycetota</taxon>
        <taxon>Actinomycetes</taxon>
        <taxon>Kitasatosporales</taxon>
        <taxon>Streptomycetaceae</taxon>
        <taxon>Streptomyces</taxon>
    </lineage>
</organism>
<proteinExistence type="predicted"/>
<dbReference type="HOGENOM" id="CLU_2939600_0_0_11"/>
<keyword evidence="3" id="KW-1185">Reference proteome</keyword>
<accession>S4MWY3</accession>
<reference evidence="2 3" key="1">
    <citation type="submission" date="2013-02" db="EMBL/GenBank/DDBJ databases">
        <title>Draft Genome Sequence of Streptomyces afghaniensis, Which Produces Compounds of the Julimycin B-Complex.</title>
        <authorList>
            <person name="Gruening B.A."/>
            <person name="Praeg A."/>
            <person name="Erxleben A."/>
            <person name="Guenther S."/>
            <person name="Fiedler H.-P."/>
            <person name="Goodfellow M."/>
            <person name="Mueller M."/>
        </authorList>
    </citation>
    <scope>NUCLEOTIDE SEQUENCE [LARGE SCALE GENOMIC DNA]</scope>
    <source>
        <strain evidence="2 3">772</strain>
    </source>
</reference>
<dbReference type="PATRIC" id="fig|1283301.3.peg.2522"/>
<protein>
    <submittedName>
        <fullName evidence="2">Uncharacterized protein</fullName>
    </submittedName>
</protein>
<feature type="region of interest" description="Disordered" evidence="1">
    <location>
        <begin position="32"/>
        <end position="60"/>
    </location>
</feature>
<name>S4MWY3_9ACTN</name>